<dbReference type="PANTHER" id="PTHR43463:SF1">
    <property type="entry name" value="NICOTINATE-NUCLEOTIDE--DIMETHYLBENZIMIDAZOLE PHOSPHORIBOSYLTRANSFERASE"/>
    <property type="match status" value="1"/>
</dbReference>
<dbReference type="PANTHER" id="PTHR43463">
    <property type="entry name" value="NICOTINATE-NUCLEOTIDE--DIMETHYLBENZIMIDAZOLE PHOSPHORIBOSYLTRANSFERASE"/>
    <property type="match status" value="1"/>
</dbReference>
<comment type="pathway">
    <text evidence="2 11">Nucleoside biosynthesis; alpha-ribazole biosynthesis; alpha-ribazole from 5,6-dimethylbenzimidazole: step 1/2.</text>
</comment>
<protein>
    <recommendedName>
        <fullName evidence="5 11">Nicotinate-nucleotide--dimethylbenzimidazole phosphoribosyltransferase</fullName>
        <shortName evidence="11">NN:DBI PRT</shortName>
        <ecNumber evidence="4 11">2.4.2.21</ecNumber>
    </recommendedName>
    <alternativeName>
        <fullName evidence="9 11">N(1)-alpha-phosphoribosyltransferase</fullName>
    </alternativeName>
</protein>
<accession>A0ABP8JBR7</accession>
<dbReference type="CDD" id="cd02439">
    <property type="entry name" value="DMB-PRT_CobT"/>
    <property type="match status" value="1"/>
</dbReference>
<evidence type="ECO:0000256" key="12">
    <source>
        <dbReference type="SAM" id="MobiDB-lite"/>
    </source>
</evidence>
<dbReference type="NCBIfam" id="TIGR03160">
    <property type="entry name" value="cobT_DBIPRT"/>
    <property type="match status" value="1"/>
</dbReference>
<dbReference type="SUPFAM" id="SSF52540">
    <property type="entry name" value="P-loop containing nucleoside triphosphate hydrolases"/>
    <property type="match status" value="1"/>
</dbReference>
<dbReference type="RefSeq" id="WP_344992837.1">
    <property type="nucleotide sequence ID" value="NZ_BAABFR010000015.1"/>
</dbReference>
<dbReference type="HAMAP" id="MF_00230">
    <property type="entry name" value="CobT"/>
    <property type="match status" value="1"/>
</dbReference>
<feature type="compositionally biased region" description="Pro residues" evidence="12">
    <location>
        <begin position="219"/>
        <end position="231"/>
    </location>
</feature>
<keyword evidence="6 11" id="KW-0169">Cobalamin biosynthesis</keyword>
<feature type="region of interest" description="Disordered" evidence="12">
    <location>
        <begin position="219"/>
        <end position="240"/>
    </location>
</feature>
<proteinExistence type="inferred from homology"/>
<dbReference type="InterPro" id="IPR027417">
    <property type="entry name" value="P-loop_NTPase"/>
</dbReference>
<keyword evidence="8 11" id="KW-0808">Transferase</keyword>
<dbReference type="EC" id="2.4.2.21" evidence="4 11"/>
<comment type="caution">
    <text evidence="13">The sequence shown here is derived from an EMBL/GenBank/DDBJ whole genome shotgun (WGS) entry which is preliminary data.</text>
</comment>
<evidence type="ECO:0000256" key="4">
    <source>
        <dbReference type="ARBA" id="ARBA00011991"/>
    </source>
</evidence>
<comment type="catalytic activity">
    <reaction evidence="10 11">
        <text>5,6-dimethylbenzimidazole + nicotinate beta-D-ribonucleotide = alpha-ribazole 5'-phosphate + nicotinate + H(+)</text>
        <dbReference type="Rhea" id="RHEA:11196"/>
        <dbReference type="ChEBI" id="CHEBI:15378"/>
        <dbReference type="ChEBI" id="CHEBI:15890"/>
        <dbReference type="ChEBI" id="CHEBI:32544"/>
        <dbReference type="ChEBI" id="CHEBI:57502"/>
        <dbReference type="ChEBI" id="CHEBI:57918"/>
        <dbReference type="EC" id="2.4.2.21"/>
    </reaction>
</comment>
<dbReference type="InterPro" id="IPR023195">
    <property type="entry name" value="Nict_dMeBzImd_PRibTrfase_N"/>
</dbReference>
<dbReference type="Proteomes" id="UP001500635">
    <property type="component" value="Unassembled WGS sequence"/>
</dbReference>
<dbReference type="EMBL" id="BAABFR010000015">
    <property type="protein sequence ID" value="GAA4388356.1"/>
    <property type="molecule type" value="Genomic_DNA"/>
</dbReference>
<keyword evidence="7 11" id="KW-0328">Glycosyltransferase</keyword>
<evidence type="ECO:0000313" key="13">
    <source>
        <dbReference type="EMBL" id="GAA4388356.1"/>
    </source>
</evidence>
<gene>
    <name evidence="11" type="primary">cobT</name>
    <name evidence="13" type="ORF">GCM10023147_13820</name>
</gene>
<dbReference type="Gene3D" id="3.40.50.10210">
    <property type="match status" value="1"/>
</dbReference>
<evidence type="ECO:0000256" key="3">
    <source>
        <dbReference type="ARBA" id="ARBA00007110"/>
    </source>
</evidence>
<evidence type="ECO:0000256" key="8">
    <source>
        <dbReference type="ARBA" id="ARBA00022679"/>
    </source>
</evidence>
<dbReference type="InterPro" id="IPR017846">
    <property type="entry name" value="Nict_dMeBzImd_PRibTrfase_bact"/>
</dbReference>
<name>A0ABP8JBR7_9ACTN</name>
<dbReference type="NCBIfam" id="NF000996">
    <property type="entry name" value="PRK00105.1"/>
    <property type="match status" value="1"/>
</dbReference>
<evidence type="ECO:0000256" key="10">
    <source>
        <dbReference type="ARBA" id="ARBA00047340"/>
    </source>
</evidence>
<dbReference type="InterPro" id="IPR036087">
    <property type="entry name" value="Nict_dMeBzImd_PRibTrfase_sf"/>
</dbReference>
<reference evidence="14" key="1">
    <citation type="journal article" date="2019" name="Int. J. Syst. Evol. Microbiol.">
        <title>The Global Catalogue of Microorganisms (GCM) 10K type strain sequencing project: providing services to taxonomists for standard genome sequencing and annotation.</title>
        <authorList>
            <consortium name="The Broad Institute Genomics Platform"/>
            <consortium name="The Broad Institute Genome Sequencing Center for Infectious Disease"/>
            <person name="Wu L."/>
            <person name="Ma J."/>
        </authorList>
    </citation>
    <scope>NUCLEOTIDE SEQUENCE [LARGE SCALE GENOMIC DNA]</scope>
    <source>
        <strain evidence="14">JCM 17688</strain>
    </source>
</reference>
<evidence type="ECO:0000256" key="2">
    <source>
        <dbReference type="ARBA" id="ARBA00005049"/>
    </source>
</evidence>
<dbReference type="Pfam" id="PF02283">
    <property type="entry name" value="CobU"/>
    <property type="match status" value="1"/>
</dbReference>
<evidence type="ECO:0000256" key="7">
    <source>
        <dbReference type="ARBA" id="ARBA00022676"/>
    </source>
</evidence>
<dbReference type="InterPro" id="IPR003200">
    <property type="entry name" value="Nict_dMeBzImd_PRibTrfase"/>
</dbReference>
<dbReference type="Gene3D" id="3.40.50.300">
    <property type="entry name" value="P-loop containing nucleotide triphosphate hydrolases"/>
    <property type="match status" value="1"/>
</dbReference>
<organism evidence="13 14">
    <name type="scientific">Tsukamurella soli</name>
    <dbReference type="NCBI Taxonomy" id="644556"/>
    <lineage>
        <taxon>Bacteria</taxon>
        <taxon>Bacillati</taxon>
        <taxon>Actinomycetota</taxon>
        <taxon>Actinomycetes</taxon>
        <taxon>Mycobacteriales</taxon>
        <taxon>Tsukamurellaceae</taxon>
        <taxon>Tsukamurella</taxon>
    </lineage>
</organism>
<keyword evidence="14" id="KW-1185">Reference proteome</keyword>
<sequence length="584" mass="59021">MAVTLVLGGVRSGKSAFAESLLPAAARYVATAAAAVGVDHDFRARIDVHRARRPAGWSTVETADITTLLTTGPYPATLVDDLGGWLTATLDGAGAWDAPAAVLEPAVAALVAAIAAYPGDLVLVSPEVGFSLVPTTQAGRVFQDSLGGLNTAVAAVADRVELVVAGLPLPLKGSAASRADGAALTPAGAVLLTRDIDPDGPDATVAGVAAVPVPEPIAPPAPITPPEPVALPEPEAGTEPLRFAPVDAPDPEVAAQARARQLELTKPAGSLGRLEELGIWASACQGVCPPKLFERMRIVVFAGDHGVTAGGVSAYPPEVTAQMVANFSADGAAVNVLARQAGATVRVEDIAVLSDTSPEISRHKVRRSSGNLAVEDALSDAETIAAIAVGRAIADDEIDSGADLLVAGDMGIGNTTPAAVLIGTITDNEPAVVIGRGTGIDDNGWMRKVAAVRDGMWRARPSARDPKSLLRKAGGADLAAMAGFLAQAALRRTPVVLDGVVVTAAALVAAELAPGAQAWWVAGHRSAEPAHTLALAHLGLEPLLEFGMRLGEGSGAATALPLVQSSVAILGQMATFGEAGVSEG</sequence>
<dbReference type="Pfam" id="PF02277">
    <property type="entry name" value="DBI_PRT"/>
    <property type="match status" value="1"/>
</dbReference>
<dbReference type="Gene3D" id="1.10.1610.10">
    <property type="match status" value="1"/>
</dbReference>
<evidence type="ECO:0000256" key="9">
    <source>
        <dbReference type="ARBA" id="ARBA00030686"/>
    </source>
</evidence>
<evidence type="ECO:0000256" key="6">
    <source>
        <dbReference type="ARBA" id="ARBA00022573"/>
    </source>
</evidence>
<comment type="similarity">
    <text evidence="3 11">Belongs to the CobT family.</text>
</comment>
<feature type="active site" description="Proton acceptor" evidence="11">
    <location>
        <position position="552"/>
    </location>
</feature>
<evidence type="ECO:0000313" key="14">
    <source>
        <dbReference type="Proteomes" id="UP001500635"/>
    </source>
</evidence>
<evidence type="ECO:0000256" key="1">
    <source>
        <dbReference type="ARBA" id="ARBA00002197"/>
    </source>
</evidence>
<evidence type="ECO:0000256" key="5">
    <source>
        <dbReference type="ARBA" id="ARBA00015486"/>
    </source>
</evidence>
<comment type="function">
    <text evidence="1 11">Catalyzes the synthesis of alpha-ribazole-5'-phosphate from nicotinate mononucleotide (NAMN) and 5,6-dimethylbenzimidazole (DMB).</text>
</comment>
<evidence type="ECO:0000256" key="11">
    <source>
        <dbReference type="HAMAP-Rule" id="MF_00230"/>
    </source>
</evidence>
<dbReference type="InterPro" id="IPR003203">
    <property type="entry name" value="CobU/CobP"/>
</dbReference>
<dbReference type="SUPFAM" id="SSF52733">
    <property type="entry name" value="Nicotinate mononucleotide:5,6-dimethylbenzimidazole phosphoribosyltransferase (CobT)"/>
    <property type="match status" value="1"/>
</dbReference>